<dbReference type="Gene3D" id="1.10.220.160">
    <property type="match status" value="1"/>
</dbReference>
<name>A0A1L7XLU0_9HELO</name>
<dbReference type="GO" id="GO:0005634">
    <property type="term" value="C:nucleus"/>
    <property type="evidence" value="ECO:0007669"/>
    <property type="project" value="TreeGrafter"/>
</dbReference>
<dbReference type="Proteomes" id="UP000184330">
    <property type="component" value="Unassembled WGS sequence"/>
</dbReference>
<dbReference type="Pfam" id="PF01753">
    <property type="entry name" value="zf-MYND"/>
    <property type="match status" value="1"/>
</dbReference>
<accession>A0A1L7XLU0</accession>
<proteinExistence type="predicted"/>
<dbReference type="InterPro" id="IPR050869">
    <property type="entry name" value="H3K4_H4K5_MeTrfase"/>
</dbReference>
<dbReference type="PANTHER" id="PTHR12197">
    <property type="entry name" value="HISTONE-LYSINE N-METHYLTRANSFERASE SMYD"/>
    <property type="match status" value="1"/>
</dbReference>
<keyword evidence="8" id="KW-1185">Reference proteome</keyword>
<dbReference type="EMBL" id="FJOG01000034">
    <property type="protein sequence ID" value="CZR65983.1"/>
    <property type="molecule type" value="Genomic_DNA"/>
</dbReference>
<reference evidence="7 8" key="1">
    <citation type="submission" date="2016-03" db="EMBL/GenBank/DDBJ databases">
        <authorList>
            <person name="Ploux O."/>
        </authorList>
    </citation>
    <scope>NUCLEOTIDE SEQUENCE [LARGE SCALE GENOMIC DNA]</scope>
    <source>
        <strain evidence="7 8">UAMH 11012</strain>
    </source>
</reference>
<evidence type="ECO:0000256" key="4">
    <source>
        <dbReference type="PROSITE-ProRule" id="PRU00134"/>
    </source>
</evidence>
<dbReference type="SUPFAM" id="SSF82199">
    <property type="entry name" value="SET domain"/>
    <property type="match status" value="1"/>
</dbReference>
<evidence type="ECO:0000256" key="3">
    <source>
        <dbReference type="ARBA" id="ARBA00022833"/>
    </source>
</evidence>
<organism evidence="7 8">
    <name type="scientific">Phialocephala subalpina</name>
    <dbReference type="NCBI Taxonomy" id="576137"/>
    <lineage>
        <taxon>Eukaryota</taxon>
        <taxon>Fungi</taxon>
        <taxon>Dikarya</taxon>
        <taxon>Ascomycota</taxon>
        <taxon>Pezizomycotina</taxon>
        <taxon>Leotiomycetes</taxon>
        <taxon>Helotiales</taxon>
        <taxon>Mollisiaceae</taxon>
        <taxon>Phialocephala</taxon>
        <taxon>Phialocephala fortinii species complex</taxon>
    </lineage>
</organism>
<evidence type="ECO:0000259" key="5">
    <source>
        <dbReference type="PROSITE" id="PS50280"/>
    </source>
</evidence>
<dbReference type="PROSITE" id="PS50280">
    <property type="entry name" value="SET"/>
    <property type="match status" value="1"/>
</dbReference>
<dbReference type="Gene3D" id="6.10.140.2220">
    <property type="match status" value="1"/>
</dbReference>
<dbReference type="OrthoDB" id="5945798at2759"/>
<evidence type="ECO:0000259" key="6">
    <source>
        <dbReference type="PROSITE" id="PS50865"/>
    </source>
</evidence>
<dbReference type="InterPro" id="IPR002893">
    <property type="entry name" value="Znf_MYND"/>
</dbReference>
<evidence type="ECO:0000256" key="2">
    <source>
        <dbReference type="ARBA" id="ARBA00022771"/>
    </source>
</evidence>
<keyword evidence="3" id="KW-0862">Zinc</keyword>
<keyword evidence="2 4" id="KW-0863">Zinc-finger</keyword>
<gene>
    <name evidence="7" type="ORF">PAC_15883</name>
</gene>
<evidence type="ECO:0000256" key="1">
    <source>
        <dbReference type="ARBA" id="ARBA00022723"/>
    </source>
</evidence>
<dbReference type="Gene3D" id="2.170.270.10">
    <property type="entry name" value="SET domain"/>
    <property type="match status" value="1"/>
</dbReference>
<dbReference type="Pfam" id="PF00856">
    <property type="entry name" value="SET"/>
    <property type="match status" value="1"/>
</dbReference>
<dbReference type="PANTHER" id="PTHR12197:SF251">
    <property type="entry name" value="EG:BACR7C10.4 PROTEIN"/>
    <property type="match status" value="1"/>
</dbReference>
<dbReference type="STRING" id="576137.A0A1L7XLU0"/>
<dbReference type="InterPro" id="IPR046341">
    <property type="entry name" value="SET_dom_sf"/>
</dbReference>
<dbReference type="CDD" id="cd20071">
    <property type="entry name" value="SET_SMYD"/>
    <property type="match status" value="1"/>
</dbReference>
<dbReference type="GO" id="GO:0008270">
    <property type="term" value="F:zinc ion binding"/>
    <property type="evidence" value="ECO:0007669"/>
    <property type="project" value="UniProtKB-KW"/>
</dbReference>
<dbReference type="SMART" id="SM00317">
    <property type="entry name" value="SET"/>
    <property type="match status" value="1"/>
</dbReference>
<feature type="domain" description="SET" evidence="5">
    <location>
        <begin position="17"/>
        <end position="285"/>
    </location>
</feature>
<evidence type="ECO:0000313" key="7">
    <source>
        <dbReference type="EMBL" id="CZR65983.1"/>
    </source>
</evidence>
<evidence type="ECO:0000313" key="8">
    <source>
        <dbReference type="Proteomes" id="UP000184330"/>
    </source>
</evidence>
<keyword evidence="1" id="KW-0479">Metal-binding</keyword>
<dbReference type="AlphaFoldDB" id="A0A1L7XLU0"/>
<feature type="domain" description="MYND-type" evidence="6">
    <location>
        <begin position="67"/>
        <end position="117"/>
    </location>
</feature>
<dbReference type="InterPro" id="IPR001214">
    <property type="entry name" value="SET_dom"/>
</dbReference>
<sequence>MSLPPFTSIPGRATCQIGIRVGPSSIAGAGRGVFALENVAAGGPIFSIKEPLLNIVDDEAQSLSHTCDNCFAAKVDELCTVDDLDVKFTPCSGCKVLHYCSEICQTISWKHHHQYECKTYQAIIKDSDPTIKSMIKKLNLRSIVRVLELHQNHQVPAEDWKEILSLSTGRKSKMKKQEFASEANAVAKVAKAFTSSDLSVDKIIDIFCVFHNNQLVIGLPLLRGERCYDPKKYSVVPGGIVLEPLAAMMNHSCSANARWYSNGKELRIRARADIKAGDELTICYDPTEDYTLRRSHLRNFDIDCTCPICQGGDTGPAGPFRRNIFKLSHPRPELKIPKLTGLANAIEAMKQGEFGYGIYPMRDLHQQAYLTHLRRGETAECLKVALKIYYVIEPMIVPPIYEDYRLCTLYTIVSLLNAPPPGTTNLDELPSALKDIISIVFMHLRAKVATDTERCYGADSIVAVFERQFFEKILRKSQEETNGSFKYVLASTDDEERSRFVRKMNGLLEWAGIDTLTERDLI</sequence>
<dbReference type="PROSITE" id="PS50865">
    <property type="entry name" value="ZF_MYND_2"/>
    <property type="match status" value="1"/>
</dbReference>
<protein>
    <submittedName>
        <fullName evidence="7">Uncharacterized protein</fullName>
    </submittedName>
</protein>